<comment type="caution">
    <text evidence="5">The sequence shown here is derived from an EMBL/GenBank/DDBJ whole genome shotgun (WGS) entry which is preliminary data.</text>
</comment>
<feature type="binding site" evidence="4">
    <location>
        <position position="226"/>
    </location>
    <ligand>
        <name>substrate</name>
    </ligand>
</feature>
<feature type="binding site" evidence="4">
    <location>
        <position position="92"/>
    </location>
    <ligand>
        <name>substrate</name>
    </ligand>
</feature>
<evidence type="ECO:0000313" key="6">
    <source>
        <dbReference type="Proteomes" id="UP000250369"/>
    </source>
</evidence>
<dbReference type="InterPro" id="IPR052369">
    <property type="entry name" value="UG_Glycosaminoglycan_Hydrolase"/>
</dbReference>
<organism evidence="5 6">
    <name type="scientific">Paenibacillus contaminans</name>
    <dbReference type="NCBI Taxonomy" id="450362"/>
    <lineage>
        <taxon>Bacteria</taxon>
        <taxon>Bacillati</taxon>
        <taxon>Bacillota</taxon>
        <taxon>Bacilli</taxon>
        <taxon>Bacillales</taxon>
        <taxon>Paenibacillaceae</taxon>
        <taxon>Paenibacillus</taxon>
    </lineage>
</organism>
<keyword evidence="6" id="KW-1185">Reference proteome</keyword>
<feature type="binding site" evidence="4">
    <location>
        <position position="150"/>
    </location>
    <ligand>
        <name>substrate</name>
    </ligand>
</feature>
<evidence type="ECO:0000256" key="1">
    <source>
        <dbReference type="ARBA" id="ARBA00022801"/>
    </source>
</evidence>
<reference evidence="5 6" key="1">
    <citation type="journal article" date="2009" name="Int. J. Syst. Evol. Microbiol.">
        <title>Paenibacillus contaminans sp. nov., isolated from a contaminated laboratory plate.</title>
        <authorList>
            <person name="Chou J.H."/>
            <person name="Lee J.H."/>
            <person name="Lin M.C."/>
            <person name="Chang P.S."/>
            <person name="Arun A.B."/>
            <person name="Young C.C."/>
            <person name="Chen W.M."/>
        </authorList>
    </citation>
    <scope>NUCLEOTIDE SEQUENCE [LARGE SCALE GENOMIC DNA]</scope>
    <source>
        <strain evidence="5 6">CKOBP-6</strain>
    </source>
</reference>
<dbReference type="InterPro" id="IPR012341">
    <property type="entry name" value="6hp_glycosidase-like_sf"/>
</dbReference>
<keyword evidence="1 5" id="KW-0378">Hydrolase</keyword>
<dbReference type="PANTHER" id="PTHR36845:SF1">
    <property type="entry name" value="HYDROLASE, PUTATIVE (AFU_ORTHOLOGUE AFUA_7G05090)-RELATED"/>
    <property type="match status" value="1"/>
</dbReference>
<dbReference type="AlphaFoldDB" id="A0A329LPI6"/>
<evidence type="ECO:0000256" key="3">
    <source>
        <dbReference type="PIRSR" id="PIRSR610905-1"/>
    </source>
</evidence>
<sequence length="368" mass="41981">MNIDDSWIESAWTEITRKIDRTKDRLQDTFPHVSINGVYDDNALDWWTNGFWPGILWLLYRENKEPVYRDLAVSCEKKLEAPLYEFELLHHDIGFMWIPTSVANYKITGNPLSLRHALTAASHLAGRFNLQGRFIRAWNGDNAIGWAIIDCLMNLPILFWASETTADPRFRHIAIAHADTVMREFIQQDGSVHHIVSFNPETGERIEALGGQGYSATSAWSRGVAWAIYGFALAYKYTGKERYLQASKKIADYYLGQLPQDMVPPWDFRAPAEQLWAKDTSAAACAASGLLELARLDANGQHYHDSAIKTLQSLYSNYGSWNEEEEGLIKESTVSFPENRHVSVPVIYGDFFFIEAILKVKGQTNFFW</sequence>
<accession>A0A329LPI6</accession>
<name>A0A329LPI6_9BACL</name>
<evidence type="ECO:0000313" key="5">
    <source>
        <dbReference type="EMBL" id="RAV09905.1"/>
    </source>
</evidence>
<dbReference type="InterPro" id="IPR008928">
    <property type="entry name" value="6-hairpin_glycosidase_sf"/>
</dbReference>
<protein>
    <submittedName>
        <fullName evidence="5">Glycosyl hydrolase</fullName>
    </submittedName>
</protein>
<dbReference type="Gene3D" id="1.50.10.10">
    <property type="match status" value="1"/>
</dbReference>
<feature type="binding site" evidence="4">
    <location>
        <position position="222"/>
    </location>
    <ligand>
        <name>substrate</name>
    </ligand>
</feature>
<dbReference type="EMBL" id="QMFB01000046">
    <property type="protein sequence ID" value="RAV09905.1"/>
    <property type="molecule type" value="Genomic_DNA"/>
</dbReference>
<evidence type="ECO:0000256" key="2">
    <source>
        <dbReference type="ARBA" id="ARBA00038358"/>
    </source>
</evidence>
<dbReference type="SUPFAM" id="SSF48208">
    <property type="entry name" value="Six-hairpin glycosidases"/>
    <property type="match status" value="1"/>
</dbReference>
<dbReference type="OrthoDB" id="428577at2"/>
<evidence type="ECO:0000256" key="4">
    <source>
        <dbReference type="PIRSR" id="PIRSR610905-2"/>
    </source>
</evidence>
<dbReference type="InterPro" id="IPR010905">
    <property type="entry name" value="Glyco_hydro_88"/>
</dbReference>
<proteinExistence type="inferred from homology"/>
<feature type="active site" description="Nucleophile" evidence="3">
    <location>
        <position position="92"/>
    </location>
</feature>
<feature type="binding site" evidence="4">
    <location>
        <position position="335"/>
    </location>
    <ligand>
        <name>substrate</name>
    </ligand>
</feature>
<dbReference type="PANTHER" id="PTHR36845">
    <property type="entry name" value="HYDROLASE, PUTATIVE (AFU_ORTHOLOGUE AFUA_7G05090)-RELATED"/>
    <property type="match status" value="1"/>
</dbReference>
<comment type="similarity">
    <text evidence="2">Belongs to the glycosyl hydrolase 88 family.</text>
</comment>
<feature type="active site" description="Proton donor" evidence="3">
    <location>
        <position position="150"/>
    </location>
</feature>
<dbReference type="GO" id="GO:0052757">
    <property type="term" value="F:chondroitin hydrolase activity"/>
    <property type="evidence" value="ECO:0007669"/>
    <property type="project" value="TreeGrafter"/>
</dbReference>
<dbReference type="RefSeq" id="WP_113036386.1">
    <property type="nucleotide sequence ID" value="NZ_QMFB01000046.1"/>
</dbReference>
<dbReference type="Pfam" id="PF07470">
    <property type="entry name" value="Glyco_hydro_88"/>
    <property type="match status" value="1"/>
</dbReference>
<dbReference type="Proteomes" id="UP000250369">
    <property type="component" value="Unassembled WGS sequence"/>
</dbReference>
<dbReference type="GO" id="GO:0000272">
    <property type="term" value="P:polysaccharide catabolic process"/>
    <property type="evidence" value="ECO:0007669"/>
    <property type="project" value="TreeGrafter"/>
</dbReference>
<gene>
    <name evidence="5" type="ORF">DQG23_38635</name>
</gene>